<dbReference type="AlphaFoldDB" id="A0AAU9V218"/>
<comment type="caution">
    <text evidence="2">The sequence shown here is derived from an EMBL/GenBank/DDBJ whole genome shotgun (WGS) entry which is preliminary data.</text>
</comment>
<dbReference type="EMBL" id="CAKOGL010000027">
    <property type="protein sequence ID" value="CAH2104092.1"/>
    <property type="molecule type" value="Genomic_DNA"/>
</dbReference>
<reference evidence="2" key="1">
    <citation type="submission" date="2022-03" db="EMBL/GenBank/DDBJ databases">
        <authorList>
            <person name="Tunstrom K."/>
        </authorList>
    </citation>
    <scope>NUCLEOTIDE SEQUENCE</scope>
</reference>
<dbReference type="SUPFAM" id="SSF56219">
    <property type="entry name" value="DNase I-like"/>
    <property type="match status" value="1"/>
</dbReference>
<feature type="domain" description="Endonuclease/exonuclease/phosphatase" evidence="1">
    <location>
        <begin position="7"/>
        <end position="86"/>
    </location>
</feature>
<keyword evidence="3" id="KW-1185">Reference proteome</keyword>
<organism evidence="2 3">
    <name type="scientific">Euphydryas editha</name>
    <name type="common">Edith's checkerspot</name>
    <dbReference type="NCBI Taxonomy" id="104508"/>
    <lineage>
        <taxon>Eukaryota</taxon>
        <taxon>Metazoa</taxon>
        <taxon>Ecdysozoa</taxon>
        <taxon>Arthropoda</taxon>
        <taxon>Hexapoda</taxon>
        <taxon>Insecta</taxon>
        <taxon>Pterygota</taxon>
        <taxon>Neoptera</taxon>
        <taxon>Endopterygota</taxon>
        <taxon>Lepidoptera</taxon>
        <taxon>Glossata</taxon>
        <taxon>Ditrysia</taxon>
        <taxon>Papilionoidea</taxon>
        <taxon>Nymphalidae</taxon>
        <taxon>Nymphalinae</taxon>
        <taxon>Euphydryas</taxon>
    </lineage>
</organism>
<dbReference type="Pfam" id="PF14529">
    <property type="entry name" value="Exo_endo_phos_2"/>
    <property type="match status" value="1"/>
</dbReference>
<proteinExistence type="predicted"/>
<dbReference type="Gene3D" id="3.60.10.10">
    <property type="entry name" value="Endonuclease/exonuclease/phosphatase"/>
    <property type="match status" value="1"/>
</dbReference>
<protein>
    <recommendedName>
        <fullName evidence="1">Endonuclease/exonuclease/phosphatase domain-containing protein</fullName>
    </recommendedName>
</protein>
<gene>
    <name evidence="2" type="ORF">EEDITHA_LOCUS18519</name>
</gene>
<evidence type="ECO:0000259" key="1">
    <source>
        <dbReference type="Pfam" id="PF14529"/>
    </source>
</evidence>
<dbReference type="InterPro" id="IPR005135">
    <property type="entry name" value="Endo/exonuclease/phosphatase"/>
</dbReference>
<name>A0AAU9V218_EUPED</name>
<accession>A0AAU9V218</accession>
<dbReference type="InterPro" id="IPR036691">
    <property type="entry name" value="Endo/exonu/phosph_ase_sf"/>
</dbReference>
<evidence type="ECO:0000313" key="2">
    <source>
        <dbReference type="EMBL" id="CAH2104092.1"/>
    </source>
</evidence>
<dbReference type="Proteomes" id="UP001153954">
    <property type="component" value="Unassembled WGS sequence"/>
</dbReference>
<dbReference type="GO" id="GO:0003824">
    <property type="term" value="F:catalytic activity"/>
    <property type="evidence" value="ECO:0007669"/>
    <property type="project" value="InterPro"/>
</dbReference>
<sequence>MGNTSSVQLENFSNNLSDIINSCPNDEFIIMGDFNLPHIDWDPEGNYFALSGISLSGAQINFVDTLAQCDLIQRSQANFLEYSPNSNFTYPMTQKINNYNIGDIHIDNDELLKLLESVNLNKDDHWMKAMYQTYGNRRL</sequence>
<evidence type="ECO:0000313" key="3">
    <source>
        <dbReference type="Proteomes" id="UP001153954"/>
    </source>
</evidence>